<dbReference type="PANTHER" id="PTHR11746">
    <property type="entry name" value="O-METHYLTRANSFERASE"/>
    <property type="match status" value="1"/>
</dbReference>
<evidence type="ECO:0000256" key="1">
    <source>
        <dbReference type="ARBA" id="ARBA00022603"/>
    </source>
</evidence>
<dbReference type="InterPro" id="IPR029063">
    <property type="entry name" value="SAM-dependent_MTases_sf"/>
</dbReference>
<dbReference type="GO" id="GO:0032259">
    <property type="term" value="P:methylation"/>
    <property type="evidence" value="ECO:0007669"/>
    <property type="project" value="UniProtKB-KW"/>
</dbReference>
<dbReference type="SUPFAM" id="SSF53335">
    <property type="entry name" value="S-adenosyl-L-methionine-dependent methyltransferases"/>
    <property type="match status" value="1"/>
</dbReference>
<evidence type="ECO:0000313" key="7">
    <source>
        <dbReference type="EMBL" id="KAK9689803.1"/>
    </source>
</evidence>
<evidence type="ECO:0000256" key="3">
    <source>
        <dbReference type="ARBA" id="ARBA00022691"/>
    </source>
</evidence>
<dbReference type="Pfam" id="PF08100">
    <property type="entry name" value="Dimerisation"/>
    <property type="match status" value="1"/>
</dbReference>
<dbReference type="InterPro" id="IPR001077">
    <property type="entry name" value="COMT_C"/>
</dbReference>
<dbReference type="PIRSF" id="PIRSF005739">
    <property type="entry name" value="O-mtase"/>
    <property type="match status" value="1"/>
</dbReference>
<evidence type="ECO:0000259" key="5">
    <source>
        <dbReference type="Pfam" id="PF00891"/>
    </source>
</evidence>
<dbReference type="Pfam" id="PF00891">
    <property type="entry name" value="Methyltransf_2"/>
    <property type="match status" value="1"/>
</dbReference>
<feature type="domain" description="O-methyltransferase C-terminal" evidence="5">
    <location>
        <begin position="135"/>
        <end position="343"/>
    </location>
</feature>
<keyword evidence="3" id="KW-0949">S-adenosyl-L-methionine</keyword>
<protein>
    <submittedName>
        <fullName evidence="7">Uncharacterized protein</fullName>
    </submittedName>
</protein>
<dbReference type="GO" id="GO:0008757">
    <property type="term" value="F:S-adenosylmethionine-dependent methyltransferase activity"/>
    <property type="evidence" value="ECO:0007669"/>
    <property type="project" value="UniProtKB-ARBA"/>
</dbReference>
<proteinExistence type="predicted"/>
<dbReference type="Gene3D" id="1.10.10.10">
    <property type="entry name" value="Winged helix-like DNA-binding domain superfamily/Winged helix DNA-binding domain"/>
    <property type="match status" value="1"/>
</dbReference>
<dbReference type="InterPro" id="IPR016461">
    <property type="entry name" value="COMT-like"/>
</dbReference>
<evidence type="ECO:0000313" key="8">
    <source>
        <dbReference type="Proteomes" id="UP001443914"/>
    </source>
</evidence>
<dbReference type="CDD" id="cd02440">
    <property type="entry name" value="AdoMet_MTases"/>
    <property type="match status" value="1"/>
</dbReference>
<keyword evidence="1" id="KW-0489">Methyltransferase</keyword>
<accession>A0AAW1IKB0</accession>
<dbReference type="GO" id="GO:0008171">
    <property type="term" value="F:O-methyltransferase activity"/>
    <property type="evidence" value="ECO:0007669"/>
    <property type="project" value="InterPro"/>
</dbReference>
<dbReference type="FunFam" id="3.40.50.150:FF:000057">
    <property type="entry name" value="O-methyltransferase ZRP4"/>
    <property type="match status" value="1"/>
</dbReference>
<keyword evidence="8" id="KW-1185">Reference proteome</keyword>
<name>A0AAW1IKB0_SAPOF</name>
<dbReference type="Gene3D" id="3.40.50.150">
    <property type="entry name" value="Vaccinia Virus protein VP39"/>
    <property type="match status" value="1"/>
</dbReference>
<dbReference type="PROSITE" id="PS51683">
    <property type="entry name" value="SAM_OMT_II"/>
    <property type="match status" value="1"/>
</dbReference>
<evidence type="ECO:0000256" key="2">
    <source>
        <dbReference type="ARBA" id="ARBA00022679"/>
    </source>
</evidence>
<dbReference type="Proteomes" id="UP001443914">
    <property type="component" value="Unassembled WGS sequence"/>
</dbReference>
<dbReference type="AlphaFoldDB" id="A0AAW1IKB0"/>
<evidence type="ECO:0000259" key="6">
    <source>
        <dbReference type="Pfam" id="PF08100"/>
    </source>
</evidence>
<reference evidence="7" key="1">
    <citation type="submission" date="2024-03" db="EMBL/GenBank/DDBJ databases">
        <title>WGS assembly of Saponaria officinalis var. Norfolk2.</title>
        <authorList>
            <person name="Jenkins J."/>
            <person name="Shu S."/>
            <person name="Grimwood J."/>
            <person name="Barry K."/>
            <person name="Goodstein D."/>
            <person name="Schmutz J."/>
            <person name="Leebens-Mack J."/>
            <person name="Osbourn A."/>
        </authorList>
    </citation>
    <scope>NUCLEOTIDE SEQUENCE [LARGE SCALE GENOMIC DNA]</scope>
    <source>
        <strain evidence="7">JIC</strain>
    </source>
</reference>
<feature type="active site" description="Proton acceptor" evidence="4">
    <location>
        <position position="267"/>
    </location>
</feature>
<dbReference type="InterPro" id="IPR036390">
    <property type="entry name" value="WH_DNA-bd_sf"/>
</dbReference>
<keyword evidence="2" id="KW-0808">Transferase</keyword>
<comment type="caution">
    <text evidence="7">The sequence shown here is derived from an EMBL/GenBank/DDBJ whole genome shotgun (WGS) entry which is preliminary data.</text>
</comment>
<feature type="domain" description="O-methyltransferase dimerisation" evidence="6">
    <location>
        <begin position="25"/>
        <end position="111"/>
    </location>
</feature>
<dbReference type="FunFam" id="1.10.10.10:FF:000213">
    <property type="entry name" value="Coniferyl alcohol 9-O-methyltransferase"/>
    <property type="match status" value="1"/>
</dbReference>
<dbReference type="InterPro" id="IPR036388">
    <property type="entry name" value="WH-like_DNA-bd_sf"/>
</dbReference>
<dbReference type="SUPFAM" id="SSF46785">
    <property type="entry name" value="Winged helix' DNA-binding domain"/>
    <property type="match status" value="1"/>
</dbReference>
<dbReference type="GO" id="GO:0046983">
    <property type="term" value="F:protein dimerization activity"/>
    <property type="evidence" value="ECO:0007669"/>
    <property type="project" value="InterPro"/>
</dbReference>
<sequence length="363" mass="40205">MDANTTIIPINHTTKELLKAQTYIWTQIFNFLNSMALKCAIDLKIPDTIHMHGKPMTLNHLITSLSLNPTKGTSLYRVLRVLVHSNFLSKSYLVDGEEAYNLTINSQLLLRNHPMTLAPFALAMLDPTLTEPGHQLGAWFRNKDASPFHTAHGCGLWEYANSVSKFNDYFNEAMASDAKFVGEILMSDGEFKGLLEGVGSLVDVGGGTGTLATIIAKGYPSVKCSVLDLPHVVEGLHKNGLELDFVGGDMFVAIPPADVVLLKWILHDWSDDHCIKILENCKEAIPSKDEGGKVMIIDMVMDTQNDEVSSAQHSLDLEMLAQTSGGKERIEEEWKQLFIKAGYVDYKIFHILGSRSLIVVYPS</sequence>
<dbReference type="InterPro" id="IPR012967">
    <property type="entry name" value="COMT_dimerisation"/>
</dbReference>
<dbReference type="EMBL" id="JBDFQZ010000009">
    <property type="protein sequence ID" value="KAK9689803.1"/>
    <property type="molecule type" value="Genomic_DNA"/>
</dbReference>
<gene>
    <name evidence="7" type="ORF">RND81_09G081900</name>
</gene>
<evidence type="ECO:0000256" key="4">
    <source>
        <dbReference type="PIRSR" id="PIRSR005739-1"/>
    </source>
</evidence>
<organism evidence="7 8">
    <name type="scientific">Saponaria officinalis</name>
    <name type="common">Common soapwort</name>
    <name type="synonym">Lychnis saponaria</name>
    <dbReference type="NCBI Taxonomy" id="3572"/>
    <lineage>
        <taxon>Eukaryota</taxon>
        <taxon>Viridiplantae</taxon>
        <taxon>Streptophyta</taxon>
        <taxon>Embryophyta</taxon>
        <taxon>Tracheophyta</taxon>
        <taxon>Spermatophyta</taxon>
        <taxon>Magnoliopsida</taxon>
        <taxon>eudicotyledons</taxon>
        <taxon>Gunneridae</taxon>
        <taxon>Pentapetalae</taxon>
        <taxon>Caryophyllales</taxon>
        <taxon>Caryophyllaceae</taxon>
        <taxon>Caryophylleae</taxon>
        <taxon>Saponaria</taxon>
    </lineage>
</organism>